<evidence type="ECO:0000256" key="1">
    <source>
        <dbReference type="ARBA" id="ARBA00001938"/>
    </source>
</evidence>
<feature type="domain" description="Peripheral subunit-binding (PSBD)" evidence="7">
    <location>
        <begin position="158"/>
        <end position="195"/>
    </location>
</feature>
<dbReference type="Pfam" id="PF00198">
    <property type="entry name" value="2-oxoacid_dh"/>
    <property type="match status" value="1"/>
</dbReference>
<organism evidence="8 9">
    <name type="scientific">Allomesorhizobium camelthorni</name>
    <dbReference type="NCBI Taxonomy" id="475069"/>
    <lineage>
        <taxon>Bacteria</taxon>
        <taxon>Pseudomonadati</taxon>
        <taxon>Pseudomonadota</taxon>
        <taxon>Alphaproteobacteria</taxon>
        <taxon>Hyphomicrobiales</taxon>
        <taxon>Phyllobacteriaceae</taxon>
        <taxon>Allomesorhizobium</taxon>
    </lineage>
</organism>
<evidence type="ECO:0000256" key="2">
    <source>
        <dbReference type="ARBA" id="ARBA00007317"/>
    </source>
</evidence>
<dbReference type="EC" id="2.3.1.-" evidence="4"/>
<accession>A0A6G4W9E3</accession>
<dbReference type="SUPFAM" id="SSF47005">
    <property type="entry name" value="Peripheral subunit-binding domain of 2-oxo acid dehydrogenase complex"/>
    <property type="match status" value="1"/>
</dbReference>
<dbReference type="InterPro" id="IPR004167">
    <property type="entry name" value="PSBD"/>
</dbReference>
<evidence type="ECO:0000256" key="3">
    <source>
        <dbReference type="ARBA" id="ARBA00022823"/>
    </source>
</evidence>
<gene>
    <name evidence="8" type="ORF">G6N73_06680</name>
</gene>
<dbReference type="Pfam" id="PF00364">
    <property type="entry name" value="Biotin_lipoyl"/>
    <property type="match status" value="1"/>
</dbReference>
<evidence type="ECO:0000313" key="9">
    <source>
        <dbReference type="Proteomes" id="UP001642900"/>
    </source>
</evidence>
<feature type="region of interest" description="Disordered" evidence="5">
    <location>
        <begin position="100"/>
        <end position="157"/>
    </location>
</feature>
<dbReference type="GO" id="GO:0045254">
    <property type="term" value="C:pyruvate dehydrogenase complex"/>
    <property type="evidence" value="ECO:0007669"/>
    <property type="project" value="InterPro"/>
</dbReference>
<proteinExistence type="inferred from homology"/>
<name>A0A6G4W9E3_9HYPH</name>
<dbReference type="SUPFAM" id="SSF51230">
    <property type="entry name" value="Single hybrid motif"/>
    <property type="match status" value="1"/>
</dbReference>
<dbReference type="PROSITE" id="PS00189">
    <property type="entry name" value="LIPOYL"/>
    <property type="match status" value="1"/>
</dbReference>
<dbReference type="FunFam" id="3.30.559.10:FF:000003">
    <property type="entry name" value="Acetyltransferase component of pyruvate dehydrogenase complex"/>
    <property type="match status" value="1"/>
</dbReference>
<keyword evidence="3 4" id="KW-0450">Lipoyl</keyword>
<dbReference type="InterPro" id="IPR023213">
    <property type="entry name" value="CAT-like_dom_sf"/>
</dbReference>
<dbReference type="InterPro" id="IPR001078">
    <property type="entry name" value="2-oxoacid_DH_actylTfrase"/>
</dbReference>
<dbReference type="InterPro" id="IPR003016">
    <property type="entry name" value="2-oxoA_DH_lipoyl-BS"/>
</dbReference>
<feature type="region of interest" description="Disordered" evidence="5">
    <location>
        <begin position="205"/>
        <end position="260"/>
    </location>
</feature>
<evidence type="ECO:0000256" key="5">
    <source>
        <dbReference type="SAM" id="MobiDB-lite"/>
    </source>
</evidence>
<evidence type="ECO:0000313" key="8">
    <source>
        <dbReference type="EMBL" id="NGO50866.1"/>
    </source>
</evidence>
<comment type="caution">
    <text evidence="8">The sequence shown here is derived from an EMBL/GenBank/DDBJ whole genome shotgun (WGS) entry which is preliminary data.</text>
</comment>
<dbReference type="PROSITE" id="PS51826">
    <property type="entry name" value="PSBD"/>
    <property type="match status" value="1"/>
</dbReference>
<dbReference type="InterPro" id="IPR000089">
    <property type="entry name" value="Biotin_lipoyl"/>
</dbReference>
<dbReference type="CDD" id="cd06849">
    <property type="entry name" value="lipoyl_domain"/>
    <property type="match status" value="1"/>
</dbReference>
<dbReference type="InterPro" id="IPR036625">
    <property type="entry name" value="E3-bd_dom_sf"/>
</dbReference>
<sequence length="507" mass="52514">MPVEVILPKVDMDMATGQISRWFVEEGAVVKKGDVLFEIETDKAAMEIDAPASGTIRDITGREGVDIPVGEAVAWIYEAGESVGAAGKNKAPIPARVGEMSPKATEGGAVPPAPQVETEGQTGNGGRLALPPSALPSADGGAGISPTRGEMNQAPSVRATPLARRIAREGGIDIAAVTGSGPYGRVVKADVEKAAAAAPSLPLAGRVSAEPTGGGGSASPSSQASPPPSALPGEIGQSSETASSSPPPPGPSGHPPRKGEGEEALKLFAEGSYELIPHDNMRKTIARRLVEAKSTIPHFYLTLDCELDALLALRAQLNAAAPVTKTEKGEVPAYKLSVNDLIIKAMALALRDVPTANVSWTETAMVQHRHADVGVAVSIPGGLITPIVRKADEKTLSVISNEMKDMAARARNKKLKPEEYQGGTTAVSNLGMFGIKDFSAVINPPHATILAVGAGEERAVVRNGEVKIATMMSVTLSTDHRAVDGALGAELLVAFKRHVENPMGMLV</sequence>
<dbReference type="PANTHER" id="PTHR23151">
    <property type="entry name" value="DIHYDROLIPOAMIDE ACETYL/SUCCINYL-TRANSFERASE-RELATED"/>
    <property type="match status" value="1"/>
</dbReference>
<dbReference type="Gene3D" id="3.30.559.10">
    <property type="entry name" value="Chloramphenicol acetyltransferase-like domain"/>
    <property type="match status" value="1"/>
</dbReference>
<comment type="cofactor">
    <cofactor evidence="1 4">
        <name>(R)-lipoate</name>
        <dbReference type="ChEBI" id="CHEBI:83088"/>
    </cofactor>
</comment>
<keyword evidence="4" id="KW-0808">Transferase</keyword>
<dbReference type="Pfam" id="PF02817">
    <property type="entry name" value="E3_binding"/>
    <property type="match status" value="1"/>
</dbReference>
<evidence type="ECO:0000259" key="6">
    <source>
        <dbReference type="PROSITE" id="PS50968"/>
    </source>
</evidence>
<dbReference type="PANTHER" id="PTHR23151:SF90">
    <property type="entry name" value="DIHYDROLIPOYLLYSINE-RESIDUE ACETYLTRANSFERASE COMPONENT OF PYRUVATE DEHYDROGENASE COMPLEX, MITOCHONDRIAL-RELATED"/>
    <property type="match status" value="1"/>
</dbReference>
<keyword evidence="9" id="KW-1185">Reference proteome</keyword>
<dbReference type="SUPFAM" id="SSF52777">
    <property type="entry name" value="CoA-dependent acyltransferases"/>
    <property type="match status" value="1"/>
</dbReference>
<protein>
    <recommendedName>
        <fullName evidence="4">Dihydrolipoamide acetyltransferase component of pyruvate dehydrogenase complex</fullName>
        <ecNumber evidence="4">2.3.1.-</ecNumber>
    </recommendedName>
</protein>
<dbReference type="PROSITE" id="PS50968">
    <property type="entry name" value="BIOTINYL_LIPOYL"/>
    <property type="match status" value="1"/>
</dbReference>
<dbReference type="AlphaFoldDB" id="A0A6G4W9E3"/>
<dbReference type="EMBL" id="JAAKZF010000005">
    <property type="protein sequence ID" value="NGO50866.1"/>
    <property type="molecule type" value="Genomic_DNA"/>
</dbReference>
<feature type="domain" description="Lipoyl-binding" evidence="6">
    <location>
        <begin position="2"/>
        <end position="80"/>
    </location>
</feature>
<evidence type="ECO:0000256" key="4">
    <source>
        <dbReference type="RuleBase" id="RU003423"/>
    </source>
</evidence>
<comment type="similarity">
    <text evidence="2 4">Belongs to the 2-oxoacid dehydrogenase family.</text>
</comment>
<dbReference type="Gene3D" id="2.40.50.100">
    <property type="match status" value="1"/>
</dbReference>
<dbReference type="Gene3D" id="4.10.320.10">
    <property type="entry name" value="E3-binding domain"/>
    <property type="match status" value="1"/>
</dbReference>
<dbReference type="InterPro" id="IPR045257">
    <property type="entry name" value="E2/Pdx1"/>
</dbReference>
<dbReference type="InterPro" id="IPR011053">
    <property type="entry name" value="Single_hybrid_motif"/>
</dbReference>
<dbReference type="RefSeq" id="WP_165025066.1">
    <property type="nucleotide sequence ID" value="NZ_JAAKZF010000005.1"/>
</dbReference>
<keyword evidence="4" id="KW-0012">Acyltransferase</keyword>
<feature type="compositionally biased region" description="Pro residues" evidence="5">
    <location>
        <begin position="245"/>
        <end position="254"/>
    </location>
</feature>
<evidence type="ECO:0000259" key="7">
    <source>
        <dbReference type="PROSITE" id="PS51826"/>
    </source>
</evidence>
<dbReference type="GO" id="GO:0006086">
    <property type="term" value="P:pyruvate decarboxylation to acetyl-CoA"/>
    <property type="evidence" value="ECO:0007669"/>
    <property type="project" value="InterPro"/>
</dbReference>
<dbReference type="Proteomes" id="UP001642900">
    <property type="component" value="Unassembled WGS sequence"/>
</dbReference>
<dbReference type="GO" id="GO:0016746">
    <property type="term" value="F:acyltransferase activity"/>
    <property type="evidence" value="ECO:0007669"/>
    <property type="project" value="UniProtKB-KW"/>
</dbReference>
<reference evidence="8 9" key="1">
    <citation type="submission" date="2020-02" db="EMBL/GenBank/DDBJ databases">
        <title>Genome sequence of strain CCNWXJ40-4.</title>
        <authorList>
            <person name="Gao J."/>
            <person name="Sun J."/>
        </authorList>
    </citation>
    <scope>NUCLEOTIDE SEQUENCE [LARGE SCALE GENOMIC DNA]</scope>
    <source>
        <strain evidence="8 9">CCNWXJ 40-4</strain>
    </source>
</reference>